<accession>A0A927RDX7</accession>
<keyword evidence="7" id="KW-1185">Reference proteome</keyword>
<dbReference type="Pfam" id="PF02254">
    <property type="entry name" value="TrkA_N"/>
    <property type="match status" value="2"/>
</dbReference>
<dbReference type="PROSITE" id="PS51201">
    <property type="entry name" value="RCK_N"/>
    <property type="match status" value="1"/>
</dbReference>
<dbReference type="SUPFAM" id="SSF51735">
    <property type="entry name" value="NAD(P)-binding Rossmann-fold domains"/>
    <property type="match status" value="2"/>
</dbReference>
<feature type="compositionally biased region" description="Gly residues" evidence="2">
    <location>
        <begin position="10"/>
        <end position="22"/>
    </location>
</feature>
<feature type="region of interest" description="Disordered" evidence="2">
    <location>
        <begin position="1"/>
        <end position="31"/>
    </location>
</feature>
<dbReference type="GO" id="GO:0005886">
    <property type="term" value="C:plasma membrane"/>
    <property type="evidence" value="ECO:0007669"/>
    <property type="project" value="UniProtKB-SubCell"/>
</dbReference>
<feature type="region of interest" description="Disordered" evidence="2">
    <location>
        <begin position="612"/>
        <end position="685"/>
    </location>
</feature>
<reference evidence="6" key="1">
    <citation type="submission" date="2020-10" db="EMBL/GenBank/DDBJ databases">
        <title>Sequencing the genomes of 1000 actinobacteria strains.</title>
        <authorList>
            <person name="Klenk H.-P."/>
        </authorList>
    </citation>
    <scope>NUCLEOTIDE SEQUENCE</scope>
    <source>
        <strain evidence="6">DSM 45354</strain>
    </source>
</reference>
<keyword evidence="3" id="KW-1133">Transmembrane helix</keyword>
<dbReference type="Pfam" id="PF07885">
    <property type="entry name" value="Ion_trans_2"/>
    <property type="match status" value="1"/>
</dbReference>
<feature type="transmembrane region" description="Helical" evidence="3">
    <location>
        <begin position="357"/>
        <end position="380"/>
    </location>
</feature>
<dbReference type="Gene3D" id="3.40.50.720">
    <property type="entry name" value="NAD(P)-binding Rossmann-like Domain"/>
    <property type="match status" value="2"/>
</dbReference>
<dbReference type="SUPFAM" id="SSF81324">
    <property type="entry name" value="Voltage-gated potassium channels"/>
    <property type="match status" value="1"/>
</dbReference>
<feature type="domain" description="RCK C-terminal" evidence="5">
    <location>
        <begin position="530"/>
        <end position="613"/>
    </location>
</feature>
<dbReference type="GO" id="GO:0008324">
    <property type="term" value="F:monoatomic cation transmembrane transporter activity"/>
    <property type="evidence" value="ECO:0007669"/>
    <property type="project" value="InterPro"/>
</dbReference>
<evidence type="ECO:0000313" key="7">
    <source>
        <dbReference type="Proteomes" id="UP000638648"/>
    </source>
</evidence>
<dbReference type="RefSeq" id="WP_192754737.1">
    <property type="nucleotide sequence ID" value="NZ_BAABJL010000210.1"/>
</dbReference>
<dbReference type="InterPro" id="IPR036291">
    <property type="entry name" value="NAD(P)-bd_dom_sf"/>
</dbReference>
<dbReference type="PANTHER" id="PTHR43833:SF11">
    <property type="entry name" value="VOLTAGE-GATED POTASSIUM CHANNEL KCH"/>
    <property type="match status" value="1"/>
</dbReference>
<proteinExistence type="predicted"/>
<feature type="transmembrane region" description="Helical" evidence="3">
    <location>
        <begin position="291"/>
        <end position="310"/>
    </location>
</feature>
<dbReference type="InterPro" id="IPR003148">
    <property type="entry name" value="RCK_N"/>
</dbReference>
<evidence type="ECO:0000256" key="1">
    <source>
        <dbReference type="ARBA" id="ARBA00004651"/>
    </source>
</evidence>
<evidence type="ECO:0000256" key="3">
    <source>
        <dbReference type="SAM" id="Phobius"/>
    </source>
</evidence>
<dbReference type="EMBL" id="JADBEM010000001">
    <property type="protein sequence ID" value="MBE1611539.1"/>
    <property type="molecule type" value="Genomic_DNA"/>
</dbReference>
<name>A0A927RDX7_9ACTN</name>
<evidence type="ECO:0000256" key="2">
    <source>
        <dbReference type="SAM" id="MobiDB-lite"/>
    </source>
</evidence>
<dbReference type="InterPro" id="IPR013099">
    <property type="entry name" value="K_chnl_dom"/>
</dbReference>
<dbReference type="AlphaFoldDB" id="A0A927RDX7"/>
<feature type="domain" description="RCK N-terminal" evidence="4">
    <location>
        <begin position="391"/>
        <end position="512"/>
    </location>
</feature>
<dbReference type="PROSITE" id="PS51202">
    <property type="entry name" value="RCK_C"/>
    <property type="match status" value="1"/>
</dbReference>
<dbReference type="InterPro" id="IPR006037">
    <property type="entry name" value="RCK_C"/>
</dbReference>
<dbReference type="PANTHER" id="PTHR43833">
    <property type="entry name" value="POTASSIUM CHANNEL PROTEIN 2-RELATED-RELATED"/>
    <property type="match status" value="1"/>
</dbReference>
<dbReference type="Proteomes" id="UP000638648">
    <property type="component" value="Unassembled WGS sequence"/>
</dbReference>
<feature type="compositionally biased region" description="Low complexity" evidence="2">
    <location>
        <begin position="666"/>
        <end position="677"/>
    </location>
</feature>
<comment type="subcellular location">
    <subcellularLocation>
        <location evidence="1">Cell membrane</location>
        <topology evidence="1">Multi-pass membrane protein</topology>
    </subcellularLocation>
</comment>
<evidence type="ECO:0000259" key="5">
    <source>
        <dbReference type="PROSITE" id="PS51202"/>
    </source>
</evidence>
<keyword evidence="3" id="KW-0472">Membrane</keyword>
<keyword evidence="3" id="KW-0812">Transmembrane</keyword>
<comment type="caution">
    <text evidence="6">The sequence shown here is derived from an EMBL/GenBank/DDBJ whole genome shotgun (WGS) entry which is preliminary data.</text>
</comment>
<sequence length="685" mass="71783">MSTTEESRGTDGGGAGRAGGPGDAVDHSEVGERGEADRANLGPVLGHHVVCGSDTTAVRLVEELRAVHEDVTVVVADVRSDHAREIAALGATLVEAARPNVSALREAGVPTARALALLAADDLGNVHAALTAEELNPTIRLVVHVTNPRLGDYLERLVPHSTIVSAAAMAAPAFVAAALDESEVRWVNVAGREVAVGPSDLISQPALADLAVVPGNGPTKLIPAENAENSRPLLTASTNGRPTWPRVESRNRSTRIVLGSGIRRPPRRVHPRVEDFLTDLARIFDHRLRRVGVAMLAFIALGSLALRLWWPRDHSSGIDWLDALYIAVSTVTQTGFDDSRLSEAAPWVRLVGVGVQLLGLVMVSLLTAAIVDAFVGTSLARSLNVLRGRPRGHVVVCGLGTVGTGVAERLHERGFNVVAIERDQDKPGVRAARALRIPVLIGDVSSDAMLYEARLHRCRALVAVTNDDVANLQAGLYARERNAEARIVLRLFDHDLAARVEERLGLGATRSVSMLAAPEFAAKMLERRVEATVPAGRRVLLVTEVSVGAGCQVEGEPVGSLAGEGAVRLLAHRAVGRHWNWTADPATPLRAGDMVAVAASRAGLAEVLLATRSRTVPAPEPNEEGTQPAGSDGVAVAAVDAAGAEPVEVAQGGSPEPLGEGPRPDSPAGPAAPVVSADGDRPDPA</sequence>
<protein>
    <submittedName>
        <fullName evidence="6">Trk K+ transport system NAD-binding subunit</fullName>
    </submittedName>
</protein>
<organism evidence="6 7">
    <name type="scientific">Actinopolymorpha pittospori</name>
    <dbReference type="NCBI Taxonomy" id="648752"/>
    <lineage>
        <taxon>Bacteria</taxon>
        <taxon>Bacillati</taxon>
        <taxon>Actinomycetota</taxon>
        <taxon>Actinomycetes</taxon>
        <taxon>Propionibacteriales</taxon>
        <taxon>Actinopolymorphaceae</taxon>
        <taxon>Actinopolymorpha</taxon>
    </lineage>
</organism>
<dbReference type="Gene3D" id="1.10.287.70">
    <property type="match status" value="1"/>
</dbReference>
<dbReference type="InterPro" id="IPR050721">
    <property type="entry name" value="Trk_Ktr_HKT_K-transport"/>
</dbReference>
<evidence type="ECO:0000313" key="6">
    <source>
        <dbReference type="EMBL" id="MBE1611539.1"/>
    </source>
</evidence>
<gene>
    <name evidence="6" type="ORF">HEB94_008387</name>
</gene>
<feature type="compositionally biased region" description="Low complexity" evidence="2">
    <location>
        <begin position="628"/>
        <end position="650"/>
    </location>
</feature>
<evidence type="ECO:0000259" key="4">
    <source>
        <dbReference type="PROSITE" id="PS51201"/>
    </source>
</evidence>
<dbReference type="GO" id="GO:0006813">
    <property type="term" value="P:potassium ion transport"/>
    <property type="evidence" value="ECO:0007669"/>
    <property type="project" value="InterPro"/>
</dbReference>